<dbReference type="EMBL" id="BMFY01000017">
    <property type="protein sequence ID" value="GGA25899.1"/>
    <property type="molecule type" value="Genomic_DNA"/>
</dbReference>
<accession>A0A8J2U0S1</accession>
<reference evidence="2" key="1">
    <citation type="journal article" date="2014" name="Int. J. Syst. Evol. Microbiol.">
        <title>Complete genome sequence of Corynebacterium casei LMG S-19264T (=DSM 44701T), isolated from a smear-ripened cheese.</title>
        <authorList>
            <consortium name="US DOE Joint Genome Institute (JGI-PGF)"/>
            <person name="Walter F."/>
            <person name="Albersmeier A."/>
            <person name="Kalinowski J."/>
            <person name="Ruckert C."/>
        </authorList>
    </citation>
    <scope>NUCLEOTIDE SEQUENCE</scope>
    <source>
        <strain evidence="2">CGMCC 1.12785</strain>
    </source>
</reference>
<reference evidence="2" key="2">
    <citation type="submission" date="2020-09" db="EMBL/GenBank/DDBJ databases">
        <authorList>
            <person name="Sun Q."/>
            <person name="Zhou Y."/>
        </authorList>
    </citation>
    <scope>NUCLEOTIDE SEQUENCE</scope>
    <source>
        <strain evidence="2">CGMCC 1.12785</strain>
    </source>
</reference>
<sequence>MSLPLPSPAGSPDWLVQHLGRDSLAAFEEFVATWRARAAALRDHAAELRADAAALEWRSEAAEGFQRRLAARTGELEDLAAEADEVALAVDRHAEEVRAAAQGIAHAAAQALEQGREGAARLIDLLGETIEAGGEGLELMGELLRTGVLPPGLPTPPFPGAG</sequence>
<feature type="coiled-coil region" evidence="1">
    <location>
        <begin position="38"/>
        <end position="96"/>
    </location>
</feature>
<evidence type="ECO:0000313" key="2">
    <source>
        <dbReference type="EMBL" id="GGA25899.1"/>
    </source>
</evidence>
<keyword evidence="3" id="KW-1185">Reference proteome</keyword>
<gene>
    <name evidence="2" type="ORF">GCM10011333_31070</name>
</gene>
<name>A0A8J2U0S1_9MICO</name>
<comment type="caution">
    <text evidence="2">The sequence shown here is derived from an EMBL/GenBank/DDBJ whole genome shotgun (WGS) entry which is preliminary data.</text>
</comment>
<dbReference type="Proteomes" id="UP000616114">
    <property type="component" value="Unassembled WGS sequence"/>
</dbReference>
<dbReference type="RefSeq" id="WP_188551819.1">
    <property type="nucleotide sequence ID" value="NZ_BMFY01000017.1"/>
</dbReference>
<evidence type="ECO:0000256" key="1">
    <source>
        <dbReference type="SAM" id="Coils"/>
    </source>
</evidence>
<protein>
    <submittedName>
        <fullName evidence="2">Uncharacterized protein</fullName>
    </submittedName>
</protein>
<evidence type="ECO:0000313" key="3">
    <source>
        <dbReference type="Proteomes" id="UP000616114"/>
    </source>
</evidence>
<keyword evidence="1" id="KW-0175">Coiled coil</keyword>
<organism evidence="2 3">
    <name type="scientific">Sediminivirga luteola</name>
    <dbReference type="NCBI Taxonomy" id="1774748"/>
    <lineage>
        <taxon>Bacteria</taxon>
        <taxon>Bacillati</taxon>
        <taxon>Actinomycetota</taxon>
        <taxon>Actinomycetes</taxon>
        <taxon>Micrococcales</taxon>
        <taxon>Brevibacteriaceae</taxon>
        <taxon>Sediminivirga</taxon>
    </lineage>
</organism>
<proteinExistence type="predicted"/>
<dbReference type="AlphaFoldDB" id="A0A8J2U0S1"/>